<name>A0A1G2FWH6_9BACT</name>
<keyword evidence="1" id="KW-1133">Transmembrane helix</keyword>
<dbReference type="AlphaFoldDB" id="A0A1G2FWH6"/>
<organism evidence="2 3">
    <name type="scientific">Candidatus Ryanbacteria bacterium RIFCSPHIGHO2_01_45_13</name>
    <dbReference type="NCBI Taxonomy" id="1802112"/>
    <lineage>
        <taxon>Bacteria</taxon>
        <taxon>Candidatus Ryaniibacteriota</taxon>
    </lineage>
</organism>
<keyword evidence="1" id="KW-0812">Transmembrane</keyword>
<dbReference type="EMBL" id="MHNI01000018">
    <property type="protein sequence ID" value="OGZ42413.1"/>
    <property type="molecule type" value="Genomic_DNA"/>
</dbReference>
<accession>A0A1G2FWH6</accession>
<evidence type="ECO:0000313" key="3">
    <source>
        <dbReference type="Proteomes" id="UP000176700"/>
    </source>
</evidence>
<evidence type="ECO:0000313" key="2">
    <source>
        <dbReference type="EMBL" id="OGZ42413.1"/>
    </source>
</evidence>
<reference evidence="2 3" key="1">
    <citation type="journal article" date="2016" name="Nat. Commun.">
        <title>Thousands of microbial genomes shed light on interconnected biogeochemical processes in an aquifer system.</title>
        <authorList>
            <person name="Anantharaman K."/>
            <person name="Brown C.T."/>
            <person name="Hug L.A."/>
            <person name="Sharon I."/>
            <person name="Castelle C.J."/>
            <person name="Probst A.J."/>
            <person name="Thomas B.C."/>
            <person name="Singh A."/>
            <person name="Wilkins M.J."/>
            <person name="Karaoz U."/>
            <person name="Brodie E.L."/>
            <person name="Williams K.H."/>
            <person name="Hubbard S.S."/>
            <person name="Banfield J.F."/>
        </authorList>
    </citation>
    <scope>NUCLEOTIDE SEQUENCE [LARGE SCALE GENOMIC DNA]</scope>
</reference>
<protein>
    <recommendedName>
        <fullName evidence="4">DUF11 domain-containing protein</fullName>
    </recommendedName>
</protein>
<keyword evidence="1" id="KW-0472">Membrane</keyword>
<comment type="caution">
    <text evidence="2">The sequence shown here is derived from an EMBL/GenBank/DDBJ whole genome shotgun (WGS) entry which is preliminary data.</text>
</comment>
<sequence length="636" mass="70075">MGISDLKKRMYKQGETFPERQPKSGFSQHDVEVEPFWEGEKEPVTIRPKRRGNMSPQTRFWLLLAMIAAVVVFAGAVIFFFIFGGSIHSTRLVGLSLAGPKEVASGEASSWEVVYRNADSVALNSAEIVFEFPPRSQQVLYEAGGKRGLFRVRRVLGDIAAGAEGREEFKGVLFGEIDDVLKGKVVLEYRPEGSSARFAKEIEYTVRITHSQLGVSVEAPNELQEGQEVELAINVVSTSDILFQNLTVGIDYPEAFEFISAQPQPFEGDSIWKIGDINPGEARTISIKGKVKENIYENQTFRARLGIYDSADSSWIVFSDSKKTVAVRTPFLFTAVGLTKNKSNVVFPGQEVDVSIFWKNNLPVSVNNAALEIHLDGKALDLKTVSPKNGGTFDGTTNTIHWLAGRYPQFALLQPGASDRVNFTVVIKQPLPVTTALDKDFAIEFSSRISTGKTPQGFEGVDVSGVATLKLKVATDAGFTQRGYYFDDRVQNYGPLPPKVGEETTYLIVWSITNESNDLRNVEVNASLPTYVRWKGVVVPGNEQVVFDNETGLVTWHPGIIEAGTGIVSPTREVAFQVGFVPSVAHVRDFPEIVSRAVMTAQDAFTGTRLEKTTKIIDTLMKDDPNIKASQGEVKE</sequence>
<gene>
    <name evidence="2" type="ORF">A2W41_03440</name>
</gene>
<proteinExistence type="predicted"/>
<evidence type="ECO:0008006" key="4">
    <source>
        <dbReference type="Google" id="ProtNLM"/>
    </source>
</evidence>
<feature type="transmembrane region" description="Helical" evidence="1">
    <location>
        <begin position="60"/>
        <end position="83"/>
    </location>
</feature>
<evidence type="ECO:0000256" key="1">
    <source>
        <dbReference type="SAM" id="Phobius"/>
    </source>
</evidence>
<dbReference type="Proteomes" id="UP000176700">
    <property type="component" value="Unassembled WGS sequence"/>
</dbReference>